<accession>A0A1B1TBZ7</accession>
<feature type="region of interest" description="Disordered" evidence="1">
    <location>
        <begin position="1"/>
        <end position="26"/>
    </location>
</feature>
<evidence type="ECO:0000256" key="1">
    <source>
        <dbReference type="SAM" id="MobiDB-lite"/>
    </source>
</evidence>
<evidence type="ECO:0008006" key="4">
    <source>
        <dbReference type="Google" id="ProtNLM"/>
    </source>
</evidence>
<dbReference type="EMBL" id="KP211852">
    <property type="protein sequence ID" value="ANV79808.1"/>
    <property type="molecule type" value="Genomic_DNA"/>
</dbReference>
<sequence length="102" mass="11377">MSRAEKIAKMATTTAGQAKQDSVVSRKRKKARKNVLFEAHKHCVECSIPIPLGNESLICDDDDCRANQERKEKSRKRLSILLYLGVGIFIIPIVLQLIGALT</sequence>
<evidence type="ECO:0000256" key="2">
    <source>
        <dbReference type="SAM" id="Phobius"/>
    </source>
</evidence>
<organism evidence="3">
    <name type="scientific">uncultured Poseidoniia archaeon</name>
    <dbReference type="NCBI Taxonomy" id="1697135"/>
    <lineage>
        <taxon>Archaea</taxon>
        <taxon>Methanobacteriati</taxon>
        <taxon>Thermoplasmatota</taxon>
        <taxon>Candidatus Poseidoniia</taxon>
        <taxon>environmental samples</taxon>
    </lineage>
</organism>
<protein>
    <recommendedName>
        <fullName evidence="4">DUF2116 family Zn-ribbon domain-containing protein</fullName>
    </recommendedName>
</protein>
<dbReference type="Pfam" id="PF09889">
    <property type="entry name" value="DUF2116"/>
    <property type="match status" value="1"/>
</dbReference>
<dbReference type="InterPro" id="IPR019216">
    <property type="entry name" value="DUF2116_treble_clef"/>
</dbReference>
<feature type="transmembrane region" description="Helical" evidence="2">
    <location>
        <begin position="80"/>
        <end position="101"/>
    </location>
</feature>
<keyword evidence="2" id="KW-0472">Membrane</keyword>
<keyword evidence="2" id="KW-0812">Transmembrane</keyword>
<keyword evidence="2" id="KW-1133">Transmembrane helix</keyword>
<proteinExistence type="predicted"/>
<feature type="compositionally biased region" description="Polar residues" evidence="1">
    <location>
        <begin position="11"/>
        <end position="23"/>
    </location>
</feature>
<name>A0A1B1TBZ7_9ARCH</name>
<evidence type="ECO:0000313" key="3">
    <source>
        <dbReference type="EMBL" id="ANV79808.1"/>
    </source>
</evidence>
<reference evidence="3" key="1">
    <citation type="submission" date="2014-11" db="EMBL/GenBank/DDBJ databases">
        <authorList>
            <person name="Zhu J."/>
            <person name="Qi W."/>
            <person name="Song R."/>
        </authorList>
    </citation>
    <scope>NUCLEOTIDE SEQUENCE</scope>
</reference>
<reference evidence="3" key="2">
    <citation type="journal article" date="2015" name="ISME J.">
        <title>A new class of marine Euryarchaeota group II from the Mediterranean deep chlorophyll maximum.</title>
        <authorList>
            <person name="Martin-Cuadrado A.B."/>
            <person name="Garcia-Heredia I."/>
            <person name="Molto A.G."/>
            <person name="Lopez-Ubeda R."/>
            <person name="Kimes N."/>
            <person name="Lopez-Garcia P."/>
            <person name="Moreira D."/>
            <person name="Rodriguez-Valera F."/>
        </authorList>
    </citation>
    <scope>NUCLEOTIDE SEQUENCE</scope>
</reference>
<dbReference type="AlphaFoldDB" id="A0A1B1TBZ7"/>